<dbReference type="PANTHER" id="PTHR38049:SF2">
    <property type="entry name" value="RICIN B LECTIN DOMAIN-CONTAINING PROTEIN"/>
    <property type="match status" value="1"/>
</dbReference>
<evidence type="ECO:0000313" key="3">
    <source>
        <dbReference type="Proteomes" id="UP000799778"/>
    </source>
</evidence>
<dbReference type="OrthoDB" id="3928002at2759"/>
<dbReference type="AlphaFoldDB" id="A0A6A5XKX1"/>
<organism evidence="2 3">
    <name type="scientific">Aaosphaeria arxii CBS 175.79</name>
    <dbReference type="NCBI Taxonomy" id="1450172"/>
    <lineage>
        <taxon>Eukaryota</taxon>
        <taxon>Fungi</taxon>
        <taxon>Dikarya</taxon>
        <taxon>Ascomycota</taxon>
        <taxon>Pezizomycotina</taxon>
        <taxon>Dothideomycetes</taxon>
        <taxon>Pleosporomycetidae</taxon>
        <taxon>Pleosporales</taxon>
        <taxon>Pleosporales incertae sedis</taxon>
        <taxon>Aaosphaeria</taxon>
    </lineage>
</organism>
<protein>
    <submittedName>
        <fullName evidence="2">Uncharacterized protein</fullName>
    </submittedName>
</protein>
<gene>
    <name evidence="2" type="ORF">BU24DRAFT_352547</name>
</gene>
<name>A0A6A5XKX1_9PLEO</name>
<keyword evidence="1" id="KW-0732">Signal</keyword>
<feature type="chain" id="PRO_5025446577" evidence="1">
    <location>
        <begin position="16"/>
        <end position="202"/>
    </location>
</feature>
<feature type="non-terminal residue" evidence="2">
    <location>
        <position position="202"/>
    </location>
</feature>
<accession>A0A6A5XKX1</accession>
<reference evidence="2" key="1">
    <citation type="journal article" date="2020" name="Stud. Mycol.">
        <title>101 Dothideomycetes genomes: a test case for predicting lifestyles and emergence of pathogens.</title>
        <authorList>
            <person name="Haridas S."/>
            <person name="Albert R."/>
            <person name="Binder M."/>
            <person name="Bloem J."/>
            <person name="Labutti K."/>
            <person name="Salamov A."/>
            <person name="Andreopoulos B."/>
            <person name="Baker S."/>
            <person name="Barry K."/>
            <person name="Bills G."/>
            <person name="Bluhm B."/>
            <person name="Cannon C."/>
            <person name="Castanera R."/>
            <person name="Culley D."/>
            <person name="Daum C."/>
            <person name="Ezra D."/>
            <person name="Gonzalez J."/>
            <person name="Henrissat B."/>
            <person name="Kuo A."/>
            <person name="Liang C."/>
            <person name="Lipzen A."/>
            <person name="Lutzoni F."/>
            <person name="Magnuson J."/>
            <person name="Mondo S."/>
            <person name="Nolan M."/>
            <person name="Ohm R."/>
            <person name="Pangilinan J."/>
            <person name="Park H.-J."/>
            <person name="Ramirez L."/>
            <person name="Alfaro M."/>
            <person name="Sun H."/>
            <person name="Tritt A."/>
            <person name="Yoshinaga Y."/>
            <person name="Zwiers L.-H."/>
            <person name="Turgeon B."/>
            <person name="Goodwin S."/>
            <person name="Spatafora J."/>
            <person name="Crous P."/>
            <person name="Grigoriev I."/>
        </authorList>
    </citation>
    <scope>NUCLEOTIDE SEQUENCE</scope>
    <source>
        <strain evidence="2">CBS 175.79</strain>
    </source>
</reference>
<proteinExistence type="predicted"/>
<keyword evidence="3" id="KW-1185">Reference proteome</keyword>
<dbReference type="GeneID" id="54281134"/>
<evidence type="ECO:0000313" key="2">
    <source>
        <dbReference type="EMBL" id="KAF2012944.1"/>
    </source>
</evidence>
<dbReference type="RefSeq" id="XP_033381283.1">
    <property type="nucleotide sequence ID" value="XM_033523737.1"/>
</dbReference>
<sequence length="202" mass="22879">MSLIVALAAVPGLMGTQEAIRQGQQKERREEHRARRCNLVARCIKSSVRSREINGRPLVLRNGAVLIDTCTSEGTAPEHQLAGYFLPYPDTQYEGHVTTITDVAPVMNWLYVHRSFHQLRYGVRVDAQPNLPGPFDCTRQDRRLTFDGWEGFCAAEILPGIWGVFFDIDDDGLKGKMREGIIAEGTPVLEIELCRVEKRWKK</sequence>
<feature type="signal peptide" evidence="1">
    <location>
        <begin position="1"/>
        <end position="15"/>
    </location>
</feature>
<evidence type="ECO:0000256" key="1">
    <source>
        <dbReference type="SAM" id="SignalP"/>
    </source>
</evidence>
<dbReference type="PANTHER" id="PTHR38049">
    <property type="entry name" value="RICIN B LECTIN DOMAIN-CONTAINING PROTEIN"/>
    <property type="match status" value="1"/>
</dbReference>
<dbReference type="EMBL" id="ML978072">
    <property type="protein sequence ID" value="KAF2012944.1"/>
    <property type="molecule type" value="Genomic_DNA"/>
</dbReference>
<dbReference type="Proteomes" id="UP000799778">
    <property type="component" value="Unassembled WGS sequence"/>
</dbReference>